<evidence type="ECO:0000256" key="1">
    <source>
        <dbReference type="SAM" id="MobiDB-lite"/>
    </source>
</evidence>
<comment type="caution">
    <text evidence="2">The sequence shown here is derived from an EMBL/GenBank/DDBJ whole genome shotgun (WGS) entry which is preliminary data.</text>
</comment>
<name>A0AAD6UFC2_9AGAR</name>
<feature type="region of interest" description="Disordered" evidence="1">
    <location>
        <begin position="1"/>
        <end position="22"/>
    </location>
</feature>
<reference evidence="2" key="1">
    <citation type="submission" date="2023-03" db="EMBL/GenBank/DDBJ databases">
        <title>Massive genome expansion in bonnet fungi (Mycena s.s.) driven by repeated elements and novel gene families across ecological guilds.</title>
        <authorList>
            <consortium name="Lawrence Berkeley National Laboratory"/>
            <person name="Harder C.B."/>
            <person name="Miyauchi S."/>
            <person name="Viragh M."/>
            <person name="Kuo A."/>
            <person name="Thoen E."/>
            <person name="Andreopoulos B."/>
            <person name="Lu D."/>
            <person name="Skrede I."/>
            <person name="Drula E."/>
            <person name="Henrissat B."/>
            <person name="Morin E."/>
            <person name="Kohler A."/>
            <person name="Barry K."/>
            <person name="LaButti K."/>
            <person name="Morin E."/>
            <person name="Salamov A."/>
            <person name="Lipzen A."/>
            <person name="Mereny Z."/>
            <person name="Hegedus B."/>
            <person name="Baldrian P."/>
            <person name="Stursova M."/>
            <person name="Weitz H."/>
            <person name="Taylor A."/>
            <person name="Grigoriev I.V."/>
            <person name="Nagy L.G."/>
            <person name="Martin F."/>
            <person name="Kauserud H."/>
        </authorList>
    </citation>
    <scope>NUCLEOTIDE SEQUENCE</scope>
    <source>
        <strain evidence="2">CBHHK173m</strain>
    </source>
</reference>
<sequence length="119" mass="12696">MPEWAAPPAPGPTLRDRVERREREAGLRCSDASCGVGPSDEDPFVAVPDAAKHVVALGGCEHTFHPSCLVSAQRARGGWREPVLAQDGERAVEVVCSLCRAEGKVPQAEWLAGCILPLD</sequence>
<gene>
    <name evidence="2" type="ORF">B0H15DRAFT_770216</name>
</gene>
<dbReference type="Proteomes" id="UP001222325">
    <property type="component" value="Unassembled WGS sequence"/>
</dbReference>
<organism evidence="2 3">
    <name type="scientific">Mycena belliarum</name>
    <dbReference type="NCBI Taxonomy" id="1033014"/>
    <lineage>
        <taxon>Eukaryota</taxon>
        <taxon>Fungi</taxon>
        <taxon>Dikarya</taxon>
        <taxon>Basidiomycota</taxon>
        <taxon>Agaricomycotina</taxon>
        <taxon>Agaricomycetes</taxon>
        <taxon>Agaricomycetidae</taxon>
        <taxon>Agaricales</taxon>
        <taxon>Marasmiineae</taxon>
        <taxon>Mycenaceae</taxon>
        <taxon>Mycena</taxon>
    </lineage>
</organism>
<proteinExistence type="predicted"/>
<evidence type="ECO:0008006" key="4">
    <source>
        <dbReference type="Google" id="ProtNLM"/>
    </source>
</evidence>
<evidence type="ECO:0000313" key="3">
    <source>
        <dbReference type="Proteomes" id="UP001222325"/>
    </source>
</evidence>
<feature type="compositionally biased region" description="Pro residues" evidence="1">
    <location>
        <begin position="1"/>
        <end position="11"/>
    </location>
</feature>
<dbReference type="AlphaFoldDB" id="A0AAD6UFC2"/>
<protein>
    <recommendedName>
        <fullName evidence="4">RING-type domain-containing protein</fullName>
    </recommendedName>
</protein>
<dbReference type="EMBL" id="JARJCN010000005">
    <property type="protein sequence ID" value="KAJ7100612.1"/>
    <property type="molecule type" value="Genomic_DNA"/>
</dbReference>
<accession>A0AAD6UFC2</accession>
<evidence type="ECO:0000313" key="2">
    <source>
        <dbReference type="EMBL" id="KAJ7100612.1"/>
    </source>
</evidence>
<keyword evidence="3" id="KW-1185">Reference proteome</keyword>